<dbReference type="Gene3D" id="3.30.70.240">
    <property type="match status" value="1"/>
</dbReference>
<dbReference type="PRINTS" id="PR00315">
    <property type="entry name" value="ELONGATNFCT"/>
</dbReference>
<comment type="subcellular location">
    <subcellularLocation>
        <location evidence="1">Cytoplasm</location>
    </subcellularLocation>
</comment>
<gene>
    <name evidence="12" type="ORF">CAOG_007006</name>
</gene>
<dbReference type="PROSITE" id="PS51722">
    <property type="entry name" value="G_TR_2"/>
    <property type="match status" value="1"/>
</dbReference>
<dbReference type="eggNOG" id="KOG0467">
    <property type="taxonomic scope" value="Eukaryota"/>
</dbReference>
<dbReference type="GO" id="GO:0003746">
    <property type="term" value="F:translation elongation factor activity"/>
    <property type="evidence" value="ECO:0007669"/>
    <property type="project" value="UniProtKB-KW"/>
</dbReference>
<dbReference type="Pfam" id="PF14492">
    <property type="entry name" value="EFG_III"/>
    <property type="match status" value="1"/>
</dbReference>
<proteinExistence type="predicted"/>
<feature type="compositionally biased region" description="Basic and acidic residues" evidence="10">
    <location>
        <begin position="857"/>
        <end position="866"/>
    </location>
</feature>
<dbReference type="Pfam" id="PF00679">
    <property type="entry name" value="EFG_C"/>
    <property type="match status" value="1"/>
</dbReference>
<dbReference type="Pfam" id="PF25118">
    <property type="entry name" value="EFL1"/>
    <property type="match status" value="1"/>
</dbReference>
<dbReference type="Gene3D" id="2.40.30.10">
    <property type="entry name" value="Translation factors"/>
    <property type="match status" value="1"/>
</dbReference>
<dbReference type="FunCoup" id="A0A0D2UP26">
    <property type="interactions" value="410"/>
</dbReference>
<dbReference type="SUPFAM" id="SSF54980">
    <property type="entry name" value="EF-G C-terminal domain-like"/>
    <property type="match status" value="2"/>
</dbReference>
<keyword evidence="2" id="KW-0963">Cytoplasm</keyword>
<dbReference type="InParanoid" id="A0A0D2UP26"/>
<evidence type="ECO:0000256" key="3">
    <source>
        <dbReference type="ARBA" id="ARBA00022517"/>
    </source>
</evidence>
<feature type="domain" description="Tr-type G" evidence="11">
    <location>
        <begin position="85"/>
        <end position="330"/>
    </location>
</feature>
<dbReference type="Gene3D" id="3.40.50.300">
    <property type="entry name" value="P-loop containing nucleotide triphosphate hydrolases"/>
    <property type="match status" value="1"/>
</dbReference>
<dbReference type="FunFam" id="3.90.1430.10:FF:000002">
    <property type="entry name" value="Elongation factor like GTPase 1"/>
    <property type="match status" value="1"/>
</dbReference>
<keyword evidence="3" id="KW-0690">Ribosome biogenesis</keyword>
<dbReference type="FunFam" id="3.40.50.300:FF:000746">
    <property type="entry name" value="Ribosome assembly protein 1"/>
    <property type="match status" value="1"/>
</dbReference>
<reference evidence="13" key="1">
    <citation type="submission" date="2011-02" db="EMBL/GenBank/DDBJ databases">
        <title>The Genome Sequence of Capsaspora owczarzaki ATCC 30864.</title>
        <authorList>
            <person name="Russ C."/>
            <person name="Cuomo C."/>
            <person name="Burger G."/>
            <person name="Gray M.W."/>
            <person name="Holland P.W.H."/>
            <person name="King N."/>
            <person name="Lang F.B.F."/>
            <person name="Roger A.J."/>
            <person name="Ruiz-Trillo I."/>
            <person name="Young S.K."/>
            <person name="Zeng Q."/>
            <person name="Gargeya S."/>
            <person name="Alvarado L."/>
            <person name="Berlin A."/>
            <person name="Chapman S.B."/>
            <person name="Chen Z."/>
            <person name="Freedman E."/>
            <person name="Gellesch M."/>
            <person name="Goldberg J."/>
            <person name="Griggs A."/>
            <person name="Gujja S."/>
            <person name="Heilman E."/>
            <person name="Heiman D."/>
            <person name="Howarth C."/>
            <person name="Mehta T."/>
            <person name="Neiman D."/>
            <person name="Pearson M."/>
            <person name="Roberts A."/>
            <person name="Saif S."/>
            <person name="Shea T."/>
            <person name="Shenoy N."/>
            <person name="Sisk P."/>
            <person name="Stolte C."/>
            <person name="Sykes S."/>
            <person name="White J."/>
            <person name="Yandava C."/>
            <person name="Haas B."/>
            <person name="Nusbaum C."/>
            <person name="Birren B."/>
        </authorList>
    </citation>
    <scope>NUCLEOTIDE SEQUENCE</scope>
    <source>
        <strain evidence="13">ATCC 30864</strain>
    </source>
</reference>
<dbReference type="InterPro" id="IPR035647">
    <property type="entry name" value="EFG_III/V"/>
</dbReference>
<dbReference type="SUPFAM" id="SSF52540">
    <property type="entry name" value="P-loop containing nucleoside triphosphate hydrolases"/>
    <property type="match status" value="1"/>
</dbReference>
<dbReference type="FunFam" id="3.30.70.870:FF:000002">
    <property type="entry name" value="Translation elongation factor 2"/>
    <property type="match status" value="1"/>
</dbReference>
<sequence length="1317" mass="143279">MESSRSLFKQSQRCLKTKTFSPFFFFFGVCCRFFSHCAMSTSSASTAAASAAKHEWFAQPSPSSSASTPSPASASAAGALDDRMRRIRNFCVLAHVDHGKTTLCDALIASNGVISQKMVGFRYLDSLPEEQDRLITMKANAISLTFKQDDKTHLLNLIDSPGHVDFSSEVSTAVRLSDGAVVLVDVVEGVCPQTHAVLRQAWLEGIKPVLVLNKMDRLILELQMTPLEAHRQLQRILEQVNAITASLFTAELMKKAAEQAELRKLHQQEQADESPEARVFDWSLEEQDDTALYFSPDQGNVVFASVYDGWGFGVEHFAQLYARKLGIKPDILRQTLWGDYYLNTKTKRIHANALAQDRKPMFVQFVLDNIWAVYDAVMNPNRDQAKLDKIISTLGLTLNQRDMKSKQPRVQLQAVCGAWLPVAPAVMSMICQCLPSPVTLAPERVRHLLYAGQPAASFGDASRALEPFVASPAQPPAENATTTPTIAFISKMVAFDRRALPLAFGGQRRPGAVTQPAVVPAVAEHEVERRREIARQMREQKSANATPSPASPAAGAHQELDAIPLPLVGATVGPAPDVGPAPVPLSAEVFVAYARVFSGALYCGQTINVLSPKYQPIPGGEAANSESLPPYASTATIQQLFVIMGRELEPVTYAPAGTLVGILGLEGHVLKSATLSSTLSCPSFGAMHMEAAPIVRVALEPQNLSQLAQLKEGLRLLNQADPCVEVLVQETGEHVIVTAGEVHLERCLNDLRDRYAKIPINVSKPIVPFRETVVPPPQHDEVGELIANQAVKELQPQQSQQQPYQVDTSANVPFAGFRSTQNDTRNASVPTSGTQSARRSAATSGHASDDEDEDATDDKSGGKRQLSETEVAIDDVLTDLVQHQATQQQSQTKSSRMLRLPDNCVEVETANKLCRLRVRAVPLPPAVVAVLEQYAPVLRLLMNVASPNASSSSSAILGDGGIADSLESMSKLKEDLAKAFESVARDPEHRAQGWSAATVESIWSLGPRRVGPNILFNRVPGLSAPAFKSLWTRVADKLQALRNPESAQQQQQQQQRSANGGSAITSAADLNDEQRTLLTQRTSEVDNSIVQGFQLATLAGPLCEEPMVGVAFAVEAISFSATPTSAVPAAADGAMMDESATEPTAVASRSNASLSGMVLSAVKEALRQAVLAQPARLMMAMYQCDVQVTTESLGKLYPVISRRNGRILAEDMKEGTSLFLIKALLPVVESFGFSEEMRIKTSGAASPLLVFSHWEVLPQDPYWVPTTEEEKLHYGDKADAENVARRYMNAVRRRKGLRIDEKVVEHAEKQRTISRNK</sequence>
<feature type="region of interest" description="Disordered" evidence="10">
    <location>
        <begin position="537"/>
        <end position="556"/>
    </location>
</feature>
<dbReference type="CDD" id="cd04096">
    <property type="entry name" value="eEF2_snRNP_like_C"/>
    <property type="match status" value="1"/>
</dbReference>
<dbReference type="InterPro" id="IPR014721">
    <property type="entry name" value="Ribsml_uS5_D2-typ_fold_subgr"/>
</dbReference>
<dbReference type="PANTHER" id="PTHR42908">
    <property type="entry name" value="TRANSLATION ELONGATION FACTOR-RELATED"/>
    <property type="match status" value="1"/>
</dbReference>
<dbReference type="InterPro" id="IPR000640">
    <property type="entry name" value="EFG_V-like"/>
</dbReference>
<dbReference type="OrthoDB" id="364892at2759"/>
<dbReference type="SUPFAM" id="SSF50447">
    <property type="entry name" value="Translation proteins"/>
    <property type="match status" value="1"/>
</dbReference>
<dbReference type="SUPFAM" id="SSF54211">
    <property type="entry name" value="Ribosomal protein S5 domain 2-like"/>
    <property type="match status" value="1"/>
</dbReference>
<dbReference type="STRING" id="595528.A0A0D2UP26"/>
<organism evidence="12 13">
    <name type="scientific">Capsaspora owczarzaki (strain ATCC 30864)</name>
    <dbReference type="NCBI Taxonomy" id="595528"/>
    <lineage>
        <taxon>Eukaryota</taxon>
        <taxon>Filasterea</taxon>
        <taxon>Capsaspora</taxon>
    </lineage>
</organism>
<dbReference type="Pfam" id="PF00009">
    <property type="entry name" value="GTP_EFTU"/>
    <property type="match status" value="1"/>
</dbReference>
<evidence type="ECO:0000256" key="5">
    <source>
        <dbReference type="ARBA" id="ARBA00022801"/>
    </source>
</evidence>
<evidence type="ECO:0000256" key="10">
    <source>
        <dbReference type="SAM" id="MobiDB-lite"/>
    </source>
</evidence>
<accession>A0A0D2UP26</accession>
<dbReference type="InterPro" id="IPR005225">
    <property type="entry name" value="Small_GTP-bd"/>
</dbReference>
<dbReference type="GO" id="GO:0003924">
    <property type="term" value="F:GTPase activity"/>
    <property type="evidence" value="ECO:0007669"/>
    <property type="project" value="InterPro"/>
</dbReference>
<evidence type="ECO:0000256" key="7">
    <source>
        <dbReference type="ARBA" id="ARBA00048548"/>
    </source>
</evidence>
<dbReference type="Gene3D" id="3.30.70.870">
    <property type="entry name" value="Elongation Factor G (Translational Gtpase), domain 3"/>
    <property type="match status" value="1"/>
</dbReference>
<feature type="compositionally biased region" description="Polar residues" evidence="10">
    <location>
        <begin position="818"/>
        <end position="846"/>
    </location>
</feature>
<feature type="compositionally biased region" description="Low complexity" evidence="10">
    <location>
        <begin position="542"/>
        <end position="556"/>
    </location>
</feature>
<dbReference type="GO" id="GO:1990904">
    <property type="term" value="C:ribonucleoprotein complex"/>
    <property type="evidence" value="ECO:0007669"/>
    <property type="project" value="TreeGrafter"/>
</dbReference>
<evidence type="ECO:0000313" key="13">
    <source>
        <dbReference type="Proteomes" id="UP000008743"/>
    </source>
</evidence>
<dbReference type="InterPro" id="IPR056752">
    <property type="entry name" value="EFL1"/>
</dbReference>
<evidence type="ECO:0000256" key="9">
    <source>
        <dbReference type="ARBA" id="ARBA00081809"/>
    </source>
</evidence>
<dbReference type="CDD" id="cd01681">
    <property type="entry name" value="aeEF2_snRNP_like_IV"/>
    <property type="match status" value="1"/>
</dbReference>
<keyword evidence="5" id="KW-0378">Hydrolase</keyword>
<keyword evidence="13" id="KW-1185">Reference proteome</keyword>
<dbReference type="InterPro" id="IPR041095">
    <property type="entry name" value="EFG_II"/>
</dbReference>
<evidence type="ECO:0000256" key="8">
    <source>
        <dbReference type="ARBA" id="ARBA00068031"/>
    </source>
</evidence>
<dbReference type="PhylomeDB" id="A0A0D2UP26"/>
<evidence type="ECO:0000256" key="1">
    <source>
        <dbReference type="ARBA" id="ARBA00004496"/>
    </source>
</evidence>
<dbReference type="Gene3D" id="3.30.230.10">
    <property type="match status" value="1"/>
</dbReference>
<dbReference type="InterPro" id="IPR027417">
    <property type="entry name" value="P-loop_NTPase"/>
</dbReference>
<keyword evidence="6" id="KW-0342">GTP-binding</keyword>
<evidence type="ECO:0000313" key="12">
    <source>
        <dbReference type="EMBL" id="KJE96731.1"/>
    </source>
</evidence>
<evidence type="ECO:0000259" key="11">
    <source>
        <dbReference type="PROSITE" id="PS51722"/>
    </source>
</evidence>
<dbReference type="CDD" id="cd16268">
    <property type="entry name" value="EF2_II"/>
    <property type="match status" value="1"/>
</dbReference>
<dbReference type="GO" id="GO:0043022">
    <property type="term" value="F:ribosome binding"/>
    <property type="evidence" value="ECO:0007669"/>
    <property type="project" value="TreeGrafter"/>
</dbReference>
<dbReference type="InterPro" id="IPR020568">
    <property type="entry name" value="Ribosomal_Su5_D2-typ_SF"/>
</dbReference>
<comment type="catalytic activity">
    <reaction evidence="7">
        <text>GTP + H2O = GDP + phosphate + H(+)</text>
        <dbReference type="Rhea" id="RHEA:19669"/>
        <dbReference type="ChEBI" id="CHEBI:15377"/>
        <dbReference type="ChEBI" id="CHEBI:15378"/>
        <dbReference type="ChEBI" id="CHEBI:37565"/>
        <dbReference type="ChEBI" id="CHEBI:43474"/>
        <dbReference type="ChEBI" id="CHEBI:58189"/>
    </reaction>
</comment>
<dbReference type="PANTHER" id="PTHR42908:SF3">
    <property type="entry name" value="ELONGATION FACTOR-LIKE GTPASE 1"/>
    <property type="match status" value="1"/>
</dbReference>
<keyword evidence="4" id="KW-0547">Nucleotide-binding</keyword>
<feature type="region of interest" description="Disordered" evidence="10">
    <location>
        <begin position="1043"/>
        <end position="1062"/>
    </location>
</feature>
<keyword evidence="12" id="KW-0251">Elongation factor</keyword>
<dbReference type="FunFam" id="3.30.70.240:FF:000006">
    <property type="entry name" value="Elongation factor like GTPase 1"/>
    <property type="match status" value="1"/>
</dbReference>
<dbReference type="GO" id="GO:0005829">
    <property type="term" value="C:cytosol"/>
    <property type="evidence" value="ECO:0007669"/>
    <property type="project" value="TreeGrafter"/>
</dbReference>
<dbReference type="CDD" id="cd16261">
    <property type="entry name" value="EF2_snRNP_III"/>
    <property type="match status" value="1"/>
</dbReference>
<dbReference type="GO" id="GO:0042256">
    <property type="term" value="P:cytosolic ribosome assembly"/>
    <property type="evidence" value="ECO:0007669"/>
    <property type="project" value="UniProtKB-ARBA"/>
</dbReference>
<evidence type="ECO:0000256" key="2">
    <source>
        <dbReference type="ARBA" id="ARBA00022490"/>
    </source>
</evidence>
<dbReference type="InterPro" id="IPR009000">
    <property type="entry name" value="Transl_B-barrel_sf"/>
</dbReference>
<evidence type="ECO:0000256" key="4">
    <source>
        <dbReference type="ARBA" id="ARBA00022741"/>
    </source>
</evidence>
<name>A0A0D2UP26_CAPO3</name>
<dbReference type="InterPro" id="IPR000795">
    <property type="entry name" value="T_Tr_GTP-bd_dom"/>
</dbReference>
<dbReference type="SMART" id="SM00838">
    <property type="entry name" value="EFG_C"/>
    <property type="match status" value="1"/>
</dbReference>
<dbReference type="EMBL" id="KE346372">
    <property type="protein sequence ID" value="KJE96731.1"/>
    <property type="molecule type" value="Genomic_DNA"/>
</dbReference>
<dbReference type="GO" id="GO:0005525">
    <property type="term" value="F:GTP binding"/>
    <property type="evidence" value="ECO:0007669"/>
    <property type="project" value="UniProtKB-KW"/>
</dbReference>
<keyword evidence="12" id="KW-0648">Protein biosynthesis</keyword>
<dbReference type="Gene3D" id="3.90.1430.10">
    <property type="entry name" value="Yeast translation eEF2 (G' domain)"/>
    <property type="match status" value="1"/>
</dbReference>
<dbReference type="Proteomes" id="UP000008743">
    <property type="component" value="Unassembled WGS sequence"/>
</dbReference>
<dbReference type="NCBIfam" id="TIGR00231">
    <property type="entry name" value="small_GTP"/>
    <property type="match status" value="1"/>
</dbReference>
<protein>
    <recommendedName>
        <fullName evidence="8">Ribosome assembly protein 1</fullName>
    </recommendedName>
    <alternativeName>
        <fullName evidence="9">Elongation factor-like 1</fullName>
    </alternativeName>
</protein>
<feature type="region of interest" description="Disordered" evidence="10">
    <location>
        <begin position="815"/>
        <end position="866"/>
    </location>
</feature>
<evidence type="ECO:0000256" key="6">
    <source>
        <dbReference type="ARBA" id="ARBA00023134"/>
    </source>
</evidence>